<sequence>MRIVRKDLIPNGPRSVKMIPVDSDDLWFAYNLVAGKDPFLAITLRKVVRQTKSGGKDAEWVKLKSEIWWPSLSGKLYDKEGSIKNILENEYFFESVLHAFLKHVDFNVVRCAEISPGFTENQCHLHLLLEAEEVLYASSVMNMIKDTKAAQEVQHVEVAHQRMAVQTLHITDDLFRNTAIATRKKYVDLVNSVKDSGGTAHVFSSMSQGNLGQLTGVAAILRFPLPNLTKNDKCSMKCMKENIVPEQGCRKFNCIEDVTS</sequence>
<evidence type="ECO:0000259" key="1">
    <source>
        <dbReference type="Pfam" id="PF03465"/>
    </source>
</evidence>
<dbReference type="AlphaFoldDB" id="A0A067E299"/>
<dbReference type="Pfam" id="PF03465">
    <property type="entry name" value="eRF1_3"/>
    <property type="match status" value="1"/>
</dbReference>
<protein>
    <recommendedName>
        <fullName evidence="5">eRF1 domain-containing protein</fullName>
    </recommendedName>
</protein>
<evidence type="ECO:0008006" key="5">
    <source>
        <dbReference type="Google" id="ProtNLM"/>
    </source>
</evidence>
<evidence type="ECO:0000259" key="2">
    <source>
        <dbReference type="Pfam" id="PF26356"/>
    </source>
</evidence>
<dbReference type="GO" id="GO:0071025">
    <property type="term" value="P:RNA surveillance"/>
    <property type="evidence" value="ECO:0007669"/>
    <property type="project" value="InterPro"/>
</dbReference>
<evidence type="ECO:0000313" key="3">
    <source>
        <dbReference type="EMBL" id="KDO47985.1"/>
    </source>
</evidence>
<dbReference type="GO" id="GO:0070966">
    <property type="term" value="P:nuclear-transcribed mRNA catabolic process, no-go decay"/>
    <property type="evidence" value="ECO:0000318"/>
    <property type="project" value="GO_Central"/>
</dbReference>
<dbReference type="GO" id="GO:0005737">
    <property type="term" value="C:cytoplasm"/>
    <property type="evidence" value="ECO:0000318"/>
    <property type="project" value="GO_Central"/>
</dbReference>
<keyword evidence="4" id="KW-1185">Reference proteome</keyword>
<dbReference type="STRING" id="2711.A0A067E299"/>
<dbReference type="GO" id="GO:0070651">
    <property type="term" value="P:nonfunctional rRNA decay"/>
    <property type="evidence" value="ECO:0000318"/>
    <property type="project" value="GO_Central"/>
</dbReference>
<dbReference type="PANTHER" id="PTHR10853:SF0">
    <property type="entry name" value="PROTEIN PELOTA HOMOLOG"/>
    <property type="match status" value="1"/>
</dbReference>
<dbReference type="InterPro" id="IPR058547">
    <property type="entry name" value="Pelota_N"/>
</dbReference>
<dbReference type="Proteomes" id="UP000027120">
    <property type="component" value="Unassembled WGS sequence"/>
</dbReference>
<organism evidence="3 4">
    <name type="scientific">Citrus sinensis</name>
    <name type="common">Sweet orange</name>
    <name type="synonym">Citrus aurantium var. sinensis</name>
    <dbReference type="NCBI Taxonomy" id="2711"/>
    <lineage>
        <taxon>Eukaryota</taxon>
        <taxon>Viridiplantae</taxon>
        <taxon>Streptophyta</taxon>
        <taxon>Embryophyta</taxon>
        <taxon>Tracheophyta</taxon>
        <taxon>Spermatophyta</taxon>
        <taxon>Magnoliopsida</taxon>
        <taxon>eudicotyledons</taxon>
        <taxon>Gunneridae</taxon>
        <taxon>Pentapetalae</taxon>
        <taxon>rosids</taxon>
        <taxon>malvids</taxon>
        <taxon>Sapindales</taxon>
        <taxon>Rutaceae</taxon>
        <taxon>Aurantioideae</taxon>
        <taxon>Citrus</taxon>
    </lineage>
</organism>
<dbReference type="PANTHER" id="PTHR10853">
    <property type="entry name" value="PELOTA"/>
    <property type="match status" value="1"/>
</dbReference>
<dbReference type="GO" id="GO:0032790">
    <property type="term" value="P:ribosome disassembly"/>
    <property type="evidence" value="ECO:0000318"/>
    <property type="project" value="GO_Central"/>
</dbReference>
<evidence type="ECO:0000313" key="4">
    <source>
        <dbReference type="Proteomes" id="UP000027120"/>
    </source>
</evidence>
<dbReference type="GO" id="GO:0046872">
    <property type="term" value="F:metal ion binding"/>
    <property type="evidence" value="ECO:0007669"/>
    <property type="project" value="UniProtKB-KW"/>
</dbReference>
<dbReference type="EMBL" id="KK785157">
    <property type="protein sequence ID" value="KDO47985.1"/>
    <property type="molecule type" value="Genomic_DNA"/>
</dbReference>
<dbReference type="Gene3D" id="3.30.1330.30">
    <property type="match status" value="1"/>
</dbReference>
<dbReference type="SMR" id="A0A067E299"/>
<reference evidence="3 4" key="1">
    <citation type="submission" date="2014-04" db="EMBL/GenBank/DDBJ databases">
        <authorList>
            <consortium name="International Citrus Genome Consortium"/>
            <person name="Gmitter F."/>
            <person name="Chen C."/>
            <person name="Farmerie W."/>
            <person name="Harkins T."/>
            <person name="Desany B."/>
            <person name="Mohiuddin M."/>
            <person name="Kodira C."/>
            <person name="Borodovsky M."/>
            <person name="Lomsadze A."/>
            <person name="Burns P."/>
            <person name="Jenkins J."/>
            <person name="Prochnik S."/>
            <person name="Shu S."/>
            <person name="Chapman J."/>
            <person name="Pitluck S."/>
            <person name="Schmutz J."/>
            <person name="Rokhsar D."/>
        </authorList>
    </citation>
    <scope>NUCLEOTIDE SEQUENCE</scope>
</reference>
<proteinExistence type="predicted"/>
<dbReference type="SUPFAM" id="SSF159065">
    <property type="entry name" value="Dom34/Pelota N-terminal domain-like"/>
    <property type="match status" value="1"/>
</dbReference>
<dbReference type="Gene3D" id="2.30.30.870">
    <property type="entry name" value="Pelota, domain A"/>
    <property type="match status" value="1"/>
</dbReference>
<name>A0A067E299_CITSI</name>
<feature type="domain" description="eRF1" evidence="1">
    <location>
        <begin position="141"/>
        <end position="225"/>
    </location>
</feature>
<gene>
    <name evidence="3" type="ORF">CISIN_1g048626mg</name>
</gene>
<dbReference type="Pfam" id="PF26356">
    <property type="entry name" value="Pelota_N"/>
    <property type="match status" value="1"/>
</dbReference>
<dbReference type="SUPFAM" id="SSF55315">
    <property type="entry name" value="L30e-like"/>
    <property type="match status" value="1"/>
</dbReference>
<dbReference type="InterPro" id="IPR005142">
    <property type="entry name" value="eRF1_3"/>
</dbReference>
<accession>A0A067E299</accession>
<dbReference type="InterPro" id="IPR004405">
    <property type="entry name" value="TF_pelota"/>
</dbReference>
<feature type="domain" description="Pelota N-terminal" evidence="2">
    <location>
        <begin position="1"/>
        <end position="64"/>
    </location>
</feature>
<dbReference type="InterPro" id="IPR038069">
    <property type="entry name" value="Pelota/DOM34_N"/>
</dbReference>
<dbReference type="InterPro" id="IPR029064">
    <property type="entry name" value="Ribosomal_eL30-like_sf"/>
</dbReference>
<dbReference type="GO" id="GO:0070481">
    <property type="term" value="P:nuclear-transcribed mRNA catabolic process, non-stop decay"/>
    <property type="evidence" value="ECO:0007669"/>
    <property type="project" value="InterPro"/>
</dbReference>